<evidence type="ECO:0000313" key="2">
    <source>
        <dbReference type="EMBL" id="QPJ65071.1"/>
    </source>
</evidence>
<feature type="compositionally biased region" description="Acidic residues" evidence="1">
    <location>
        <begin position="262"/>
        <end position="293"/>
    </location>
</feature>
<proteinExistence type="predicted"/>
<feature type="region of interest" description="Disordered" evidence="1">
    <location>
        <begin position="340"/>
        <end position="362"/>
    </location>
</feature>
<feature type="compositionally biased region" description="Polar residues" evidence="1">
    <location>
        <begin position="295"/>
        <end position="308"/>
    </location>
</feature>
<reference evidence="3" key="1">
    <citation type="submission" date="2020-02" db="EMBL/GenBank/DDBJ databases">
        <title>Genomic and physiological characterization of two novel Nitrospinaceae genera.</title>
        <authorList>
            <person name="Mueller A.J."/>
            <person name="Jung M.-Y."/>
            <person name="Strachan C.R."/>
            <person name="Herbold C.W."/>
            <person name="Kirkegaard R.H."/>
            <person name="Daims H."/>
        </authorList>
    </citation>
    <scope>NUCLEOTIDE SEQUENCE [LARGE SCALE GENOMIC DNA]</scope>
</reference>
<dbReference type="Proteomes" id="UP000594464">
    <property type="component" value="Chromosome"/>
</dbReference>
<gene>
    <name evidence="2" type="ORF">G3M78_06585</name>
</gene>
<feature type="compositionally biased region" description="Acidic residues" evidence="1">
    <location>
        <begin position="225"/>
        <end position="241"/>
    </location>
</feature>
<feature type="compositionally biased region" description="Acidic residues" evidence="1">
    <location>
        <begin position="340"/>
        <end position="349"/>
    </location>
</feature>
<feature type="region of interest" description="Disordered" evidence="1">
    <location>
        <begin position="54"/>
        <end position="115"/>
    </location>
</feature>
<name>A0A7T0G3B2_9BACT</name>
<organism evidence="2 3">
    <name type="scientific">Candidatus Nitrohelix vancouverensis</name>
    <dbReference type="NCBI Taxonomy" id="2705534"/>
    <lineage>
        <taxon>Bacteria</taxon>
        <taxon>Pseudomonadati</taxon>
        <taxon>Nitrospinota/Tectimicrobiota group</taxon>
        <taxon>Nitrospinota</taxon>
        <taxon>Nitrospinia</taxon>
        <taxon>Nitrospinales</taxon>
        <taxon>Nitrospinaceae</taxon>
        <taxon>Candidatus Nitrohelix</taxon>
    </lineage>
</organism>
<dbReference type="AlphaFoldDB" id="A0A7T0G3B2"/>
<dbReference type="EMBL" id="CP048620">
    <property type="protein sequence ID" value="QPJ65071.1"/>
    <property type="molecule type" value="Genomic_DNA"/>
</dbReference>
<sequence>MKCIDCDYISFKIAKKCPLCQRKLSDSASAFLPDAVEGFTLFELAEPIAQARESVFAESHPSTATAQGLSAPPEESTTPAPPASDFIDDEGNFALDLSEAESSDAPESQTAVESAVSLESLIPDKQQISLEDFEVEGLGFDEMSNETTLAPSSDSSDEEDLDIVSLVGGDASEETDTVSEPMLDLGGNAQDEPDVSVVGLDQDDEPLLLIEEEEEEIILSHQEEPDFINLDDIEAESDEQQEPSLTISEPIEETLTLSPQQEEPEALDIDLDDVEIAIESEETLELSFDEDDAPSPQNAQEPESSAQSDESEELEIHLELEEDQDAPLQTLVDQNDTVEIEDLGLEMEPDNGPPSPSDSEEK</sequence>
<protein>
    <submittedName>
        <fullName evidence="2">Uncharacterized protein</fullName>
    </submittedName>
</protein>
<accession>A0A7T0G3B2</accession>
<feature type="region of interest" description="Disordered" evidence="1">
    <location>
        <begin position="169"/>
        <end position="195"/>
    </location>
</feature>
<dbReference type="KEGG" id="nva:G3M78_06585"/>
<evidence type="ECO:0000313" key="3">
    <source>
        <dbReference type="Proteomes" id="UP000594464"/>
    </source>
</evidence>
<feature type="region of interest" description="Disordered" evidence="1">
    <location>
        <begin position="219"/>
        <end position="314"/>
    </location>
</feature>
<evidence type="ECO:0000256" key="1">
    <source>
        <dbReference type="SAM" id="MobiDB-lite"/>
    </source>
</evidence>